<dbReference type="EMBL" id="BMFV01000018">
    <property type="protein sequence ID" value="GGH83436.1"/>
    <property type="molecule type" value="Genomic_DNA"/>
</dbReference>
<comment type="caution">
    <text evidence="2">The sequence shown here is derived from an EMBL/GenBank/DDBJ whole genome shotgun (WGS) entry which is preliminary data.</text>
</comment>
<dbReference type="Proteomes" id="UP000656813">
    <property type="component" value="Unassembled WGS sequence"/>
</dbReference>
<evidence type="ECO:0000313" key="2">
    <source>
        <dbReference type="EMBL" id="GGH83436.1"/>
    </source>
</evidence>
<accession>A0A8J3EMM5</accession>
<evidence type="ECO:0000256" key="1">
    <source>
        <dbReference type="SAM" id="Phobius"/>
    </source>
</evidence>
<keyword evidence="3" id="KW-1185">Reference proteome</keyword>
<dbReference type="RefSeq" id="WP_188497642.1">
    <property type="nucleotide sequence ID" value="NZ_BMFV01000018.1"/>
</dbReference>
<proteinExistence type="predicted"/>
<reference evidence="2" key="2">
    <citation type="submission" date="2020-09" db="EMBL/GenBank/DDBJ databases">
        <authorList>
            <person name="Sun Q."/>
            <person name="Zhou Y."/>
        </authorList>
    </citation>
    <scope>NUCLEOTIDE SEQUENCE</scope>
    <source>
        <strain evidence="2">CGMCC 1.12777</strain>
    </source>
</reference>
<reference evidence="2" key="1">
    <citation type="journal article" date="2014" name="Int. J. Syst. Evol. Microbiol.">
        <title>Complete genome sequence of Corynebacterium casei LMG S-19264T (=DSM 44701T), isolated from a smear-ripened cheese.</title>
        <authorList>
            <consortium name="US DOE Joint Genome Institute (JGI-PGF)"/>
            <person name="Walter F."/>
            <person name="Albersmeier A."/>
            <person name="Kalinowski J."/>
            <person name="Ruckert C."/>
        </authorList>
    </citation>
    <scope>NUCLEOTIDE SEQUENCE</scope>
    <source>
        <strain evidence="2">CGMCC 1.12777</strain>
    </source>
</reference>
<sequence>MDNNKLDRAAEKLDKISKSTNKAGNSLMSFGCSMMFVPICIIILIIIWAMLK</sequence>
<dbReference type="AlphaFoldDB" id="A0A8J3EMM5"/>
<evidence type="ECO:0000313" key="3">
    <source>
        <dbReference type="Proteomes" id="UP000656813"/>
    </source>
</evidence>
<protein>
    <submittedName>
        <fullName evidence="2">Uncharacterized protein</fullName>
    </submittedName>
</protein>
<keyword evidence="1" id="KW-0812">Transmembrane</keyword>
<keyword evidence="1" id="KW-0472">Membrane</keyword>
<name>A0A8J3EMM5_9BACL</name>
<gene>
    <name evidence="2" type="ORF">GCM10007096_24300</name>
</gene>
<keyword evidence="1" id="KW-1133">Transmembrane helix</keyword>
<feature type="transmembrane region" description="Helical" evidence="1">
    <location>
        <begin position="27"/>
        <end position="51"/>
    </location>
</feature>
<organism evidence="2 3">
    <name type="scientific">Pullulanibacillus pueri</name>
    <dbReference type="NCBI Taxonomy" id="1437324"/>
    <lineage>
        <taxon>Bacteria</taxon>
        <taxon>Bacillati</taxon>
        <taxon>Bacillota</taxon>
        <taxon>Bacilli</taxon>
        <taxon>Bacillales</taxon>
        <taxon>Sporolactobacillaceae</taxon>
        <taxon>Pullulanibacillus</taxon>
    </lineage>
</organism>